<sequence>MKVEHIEIKNFKAIEAESITTNGRNVYVVGSNGAGKSSFIDAVFKILTGKDLPGKLTRDGAPKGAVKLDLGELVVEADFNAKKEKVQLTVSSPDGAVYKTPRTMLDEKVGVIDFDLNAFFALTPKKKVDFIKQISGIDFSDLDERYKELFDERTFINRKVKELAAICDNSLVKSSAKEKIDLAAIQQKLEQAQVYNQKHAEVVTRQQQRVERYSALQQQIEALQKEQSEVAALCDQASAWLGQNQALDTAPIKAEFDFAIQHNAEVDKTAAAAAKLEEYNQAVAQQEHLNNALAEVEQAKKDAIASAQLPVPGLTFDDTQLYLNGLPFEPNQINTAQLIIAGLQINLALMKEVRIARFDGSLLDNKSLAEVEAWAAANDLQLFVEMVSRDAKGMQVVVQEAAGEEVLA</sequence>
<name>A0A501W6N9_9BACT</name>
<proteinExistence type="predicted"/>
<organism evidence="3 4">
    <name type="scientific">Pontibacter mangrovi</name>
    <dbReference type="NCBI Taxonomy" id="2589816"/>
    <lineage>
        <taxon>Bacteria</taxon>
        <taxon>Pseudomonadati</taxon>
        <taxon>Bacteroidota</taxon>
        <taxon>Cytophagia</taxon>
        <taxon>Cytophagales</taxon>
        <taxon>Hymenobacteraceae</taxon>
        <taxon>Pontibacter</taxon>
    </lineage>
</organism>
<dbReference type="AlphaFoldDB" id="A0A501W6N9"/>
<dbReference type="EMBL" id="VFRQ01000003">
    <property type="protein sequence ID" value="TPE44958.1"/>
    <property type="molecule type" value="Genomic_DNA"/>
</dbReference>
<comment type="caution">
    <text evidence="3">The sequence shown here is derived from an EMBL/GenBank/DDBJ whole genome shotgun (WGS) entry which is preliminary data.</text>
</comment>
<dbReference type="InterPro" id="IPR041685">
    <property type="entry name" value="AAA_GajA/Old/RecF-like"/>
</dbReference>
<reference evidence="3 4" key="1">
    <citation type="submission" date="2019-06" db="EMBL/GenBank/DDBJ databases">
        <title>A novel bacterium of genus Pontibacter, isolated from marine sediment.</title>
        <authorList>
            <person name="Huang H."/>
            <person name="Mo K."/>
            <person name="Hu Y."/>
        </authorList>
    </citation>
    <scope>NUCLEOTIDE SEQUENCE [LARGE SCALE GENOMIC DNA]</scope>
    <source>
        <strain evidence="3 4">HB172049</strain>
    </source>
</reference>
<keyword evidence="4" id="KW-1185">Reference proteome</keyword>
<keyword evidence="1" id="KW-0175">Coiled coil</keyword>
<protein>
    <recommendedName>
        <fullName evidence="2">Endonuclease GajA/Old nuclease/RecF-like AAA domain-containing protein</fullName>
    </recommendedName>
</protein>
<dbReference type="GO" id="GO:0000731">
    <property type="term" value="P:DNA synthesis involved in DNA repair"/>
    <property type="evidence" value="ECO:0007669"/>
    <property type="project" value="TreeGrafter"/>
</dbReference>
<dbReference type="RefSeq" id="WP_140620983.1">
    <property type="nucleotide sequence ID" value="NZ_VFRQ01000003.1"/>
</dbReference>
<gene>
    <name evidence="3" type="ORF">FJM65_08050</name>
</gene>
<dbReference type="Pfam" id="PF13175">
    <property type="entry name" value="AAA_15"/>
    <property type="match status" value="1"/>
</dbReference>
<dbReference type="SUPFAM" id="SSF52540">
    <property type="entry name" value="P-loop containing nucleoside triphosphate hydrolases"/>
    <property type="match status" value="1"/>
</dbReference>
<dbReference type="Proteomes" id="UP000316727">
    <property type="component" value="Unassembled WGS sequence"/>
</dbReference>
<evidence type="ECO:0000313" key="4">
    <source>
        <dbReference type="Proteomes" id="UP000316727"/>
    </source>
</evidence>
<feature type="coiled-coil region" evidence="1">
    <location>
        <begin position="206"/>
        <end position="236"/>
    </location>
</feature>
<dbReference type="PANTHER" id="PTHR32182">
    <property type="entry name" value="DNA REPLICATION AND REPAIR PROTEIN RECF"/>
    <property type="match status" value="1"/>
</dbReference>
<dbReference type="OrthoDB" id="9805802at2"/>
<evidence type="ECO:0000256" key="1">
    <source>
        <dbReference type="SAM" id="Coils"/>
    </source>
</evidence>
<dbReference type="Gene3D" id="3.40.50.300">
    <property type="entry name" value="P-loop containing nucleotide triphosphate hydrolases"/>
    <property type="match status" value="1"/>
</dbReference>
<dbReference type="PANTHER" id="PTHR32182:SF22">
    <property type="entry name" value="ATP-DEPENDENT ENDONUCLEASE, OLD FAMILY-RELATED"/>
    <property type="match status" value="1"/>
</dbReference>
<dbReference type="GO" id="GO:0006302">
    <property type="term" value="P:double-strand break repair"/>
    <property type="evidence" value="ECO:0007669"/>
    <property type="project" value="TreeGrafter"/>
</dbReference>
<evidence type="ECO:0000313" key="3">
    <source>
        <dbReference type="EMBL" id="TPE44958.1"/>
    </source>
</evidence>
<dbReference type="InterPro" id="IPR027417">
    <property type="entry name" value="P-loop_NTPase"/>
</dbReference>
<feature type="domain" description="Endonuclease GajA/Old nuclease/RecF-like AAA" evidence="2">
    <location>
        <begin position="1"/>
        <end position="295"/>
    </location>
</feature>
<accession>A0A501W6N9</accession>
<evidence type="ECO:0000259" key="2">
    <source>
        <dbReference type="Pfam" id="PF13175"/>
    </source>
</evidence>